<evidence type="ECO:0000256" key="8">
    <source>
        <dbReference type="ARBA" id="ARBA00023180"/>
    </source>
</evidence>
<feature type="transmembrane region" description="Helical" evidence="10">
    <location>
        <begin position="92"/>
        <end position="108"/>
    </location>
</feature>
<keyword evidence="13" id="KW-1185">Reference proteome</keyword>
<keyword evidence="8" id="KW-0325">Glycoprotein</keyword>
<dbReference type="EMBL" id="JABFTP020000062">
    <property type="protein sequence ID" value="KAL3274505.1"/>
    <property type="molecule type" value="Genomic_DNA"/>
</dbReference>
<sequence length="457" mass="51300">MESWEIAADFFGPQYTMFIVFVVNSFFFMGCMTAAWTSPVLAKLNGTEDNPLGRPISPEESDLIGSLFYVGAAIGPLLFISSVEKLGRKKALILLSFIVPIAYATLAFANKVEIYYICRVALGFYVGAAFSIQPVYVSEIIAADERGYLMSFVSFFSISGLLAAYILGSFLPLFYFNSFIAIFSLIIIVLLAFCCPESPYYVMQFEGKNRAREVLKKLRTKNDVEKELEEIEETVEEEARKSYLELFSTKENFKAFVMATTPLLLQQFSGITVIITYSQLIFIETDVSIPSHQCSIIVAGLQLITTFLTPTLLKCKKFSRKSLLIFTLLGVGFCNFSISFYFFFARNIGYLNWLPLGGLIGFVIFYNCGLDPIPWMLIGEIYPMNIKAVGSAFSASVFSLAVFPLLYSFHKVPMCYMFLGSACCCFLGTLYVKIFVTETEGKSLREIHENILRKTVA</sequence>
<gene>
    <name evidence="12" type="ORF">HHI36_015888</name>
</gene>
<feature type="transmembrane region" description="Helical" evidence="10">
    <location>
        <begin position="15"/>
        <end position="36"/>
    </location>
</feature>
<evidence type="ECO:0000256" key="2">
    <source>
        <dbReference type="ARBA" id="ARBA00022448"/>
    </source>
</evidence>
<evidence type="ECO:0000259" key="11">
    <source>
        <dbReference type="PROSITE" id="PS50850"/>
    </source>
</evidence>
<dbReference type="Proteomes" id="UP001516400">
    <property type="component" value="Unassembled WGS sequence"/>
</dbReference>
<organism evidence="12 13">
    <name type="scientific">Cryptolaemus montrouzieri</name>
    <dbReference type="NCBI Taxonomy" id="559131"/>
    <lineage>
        <taxon>Eukaryota</taxon>
        <taxon>Metazoa</taxon>
        <taxon>Ecdysozoa</taxon>
        <taxon>Arthropoda</taxon>
        <taxon>Hexapoda</taxon>
        <taxon>Insecta</taxon>
        <taxon>Pterygota</taxon>
        <taxon>Neoptera</taxon>
        <taxon>Endopterygota</taxon>
        <taxon>Coleoptera</taxon>
        <taxon>Polyphaga</taxon>
        <taxon>Cucujiformia</taxon>
        <taxon>Coccinelloidea</taxon>
        <taxon>Coccinellidae</taxon>
        <taxon>Scymninae</taxon>
        <taxon>Scymnini</taxon>
        <taxon>Cryptolaemus</taxon>
    </lineage>
</organism>
<feature type="domain" description="Major facilitator superfamily (MFS) profile" evidence="11">
    <location>
        <begin position="16"/>
        <end position="440"/>
    </location>
</feature>
<evidence type="ECO:0000313" key="13">
    <source>
        <dbReference type="Proteomes" id="UP001516400"/>
    </source>
</evidence>
<keyword evidence="6 10" id="KW-1133">Transmembrane helix</keyword>
<dbReference type="Gene3D" id="1.20.1250.20">
    <property type="entry name" value="MFS general substrate transporter like domains"/>
    <property type="match status" value="1"/>
</dbReference>
<comment type="subcellular location">
    <subcellularLocation>
        <location evidence="1">Cell membrane</location>
        <topology evidence="1">Multi-pass membrane protein</topology>
    </subcellularLocation>
</comment>
<keyword evidence="4" id="KW-0762">Sugar transport</keyword>
<accession>A0ABD2N832</accession>
<evidence type="ECO:0000256" key="5">
    <source>
        <dbReference type="ARBA" id="ARBA00022692"/>
    </source>
</evidence>
<keyword evidence="7 10" id="KW-0472">Membrane</keyword>
<dbReference type="InterPro" id="IPR050549">
    <property type="entry name" value="MFS_Trehalose_Transporter"/>
</dbReference>
<dbReference type="InterPro" id="IPR020846">
    <property type="entry name" value="MFS_dom"/>
</dbReference>
<feature type="transmembrane region" description="Helical" evidence="10">
    <location>
        <begin position="416"/>
        <end position="436"/>
    </location>
</feature>
<evidence type="ECO:0000256" key="9">
    <source>
        <dbReference type="SAM" id="Coils"/>
    </source>
</evidence>
<keyword evidence="5 10" id="KW-0812">Transmembrane</keyword>
<feature type="transmembrane region" description="Helical" evidence="10">
    <location>
        <begin position="148"/>
        <end position="167"/>
    </location>
</feature>
<evidence type="ECO:0000256" key="6">
    <source>
        <dbReference type="ARBA" id="ARBA00022989"/>
    </source>
</evidence>
<dbReference type="Pfam" id="PF00083">
    <property type="entry name" value="Sugar_tr"/>
    <property type="match status" value="1"/>
</dbReference>
<feature type="coiled-coil region" evidence="9">
    <location>
        <begin position="208"/>
        <end position="241"/>
    </location>
</feature>
<feature type="transmembrane region" description="Helical" evidence="10">
    <location>
        <begin position="63"/>
        <end position="80"/>
    </location>
</feature>
<feature type="transmembrane region" description="Helical" evidence="10">
    <location>
        <begin position="325"/>
        <end position="344"/>
    </location>
</feature>
<dbReference type="GO" id="GO:0005886">
    <property type="term" value="C:plasma membrane"/>
    <property type="evidence" value="ECO:0007669"/>
    <property type="project" value="UniProtKB-SubCell"/>
</dbReference>
<dbReference type="InterPro" id="IPR005828">
    <property type="entry name" value="MFS_sugar_transport-like"/>
</dbReference>
<evidence type="ECO:0000256" key="7">
    <source>
        <dbReference type="ARBA" id="ARBA00023136"/>
    </source>
</evidence>
<evidence type="ECO:0000313" key="12">
    <source>
        <dbReference type="EMBL" id="KAL3274505.1"/>
    </source>
</evidence>
<protein>
    <recommendedName>
        <fullName evidence="11">Major facilitator superfamily (MFS) profile domain-containing protein</fullName>
    </recommendedName>
</protein>
<dbReference type="AlphaFoldDB" id="A0ABD2N832"/>
<evidence type="ECO:0000256" key="3">
    <source>
        <dbReference type="ARBA" id="ARBA00022475"/>
    </source>
</evidence>
<dbReference type="PANTHER" id="PTHR48021:SF47">
    <property type="entry name" value="GH17672P"/>
    <property type="match status" value="1"/>
</dbReference>
<feature type="transmembrane region" description="Helical" evidence="10">
    <location>
        <begin position="173"/>
        <end position="195"/>
    </location>
</feature>
<dbReference type="InterPro" id="IPR036259">
    <property type="entry name" value="MFS_trans_sf"/>
</dbReference>
<keyword evidence="2" id="KW-0813">Transport</keyword>
<evidence type="ECO:0000256" key="10">
    <source>
        <dbReference type="SAM" id="Phobius"/>
    </source>
</evidence>
<dbReference type="PROSITE" id="PS50850">
    <property type="entry name" value="MFS"/>
    <property type="match status" value="1"/>
</dbReference>
<feature type="transmembrane region" description="Helical" evidence="10">
    <location>
        <begin position="114"/>
        <end position="136"/>
    </location>
</feature>
<proteinExistence type="predicted"/>
<feature type="transmembrane region" description="Helical" evidence="10">
    <location>
        <begin position="389"/>
        <end position="410"/>
    </location>
</feature>
<dbReference type="FunFam" id="1.20.1250.20:FF:000218">
    <property type="entry name" value="facilitated trehalose transporter Tret1"/>
    <property type="match status" value="1"/>
</dbReference>
<keyword evidence="3" id="KW-1003">Cell membrane</keyword>
<comment type="caution">
    <text evidence="12">The sequence shown here is derived from an EMBL/GenBank/DDBJ whole genome shotgun (WGS) entry which is preliminary data.</text>
</comment>
<keyword evidence="9" id="KW-0175">Coiled coil</keyword>
<reference evidence="12 13" key="1">
    <citation type="journal article" date="2021" name="BMC Biol.">
        <title>Horizontally acquired antibacterial genes associated with adaptive radiation of ladybird beetles.</title>
        <authorList>
            <person name="Li H.S."/>
            <person name="Tang X.F."/>
            <person name="Huang Y.H."/>
            <person name="Xu Z.Y."/>
            <person name="Chen M.L."/>
            <person name="Du X.Y."/>
            <person name="Qiu B.Y."/>
            <person name="Chen P.T."/>
            <person name="Zhang W."/>
            <person name="Slipinski A."/>
            <person name="Escalona H.E."/>
            <person name="Waterhouse R.M."/>
            <person name="Zwick A."/>
            <person name="Pang H."/>
        </authorList>
    </citation>
    <scope>NUCLEOTIDE SEQUENCE [LARGE SCALE GENOMIC DNA]</scope>
    <source>
        <strain evidence="12">SYSU2018</strain>
    </source>
</reference>
<evidence type="ECO:0000256" key="1">
    <source>
        <dbReference type="ARBA" id="ARBA00004651"/>
    </source>
</evidence>
<evidence type="ECO:0000256" key="4">
    <source>
        <dbReference type="ARBA" id="ARBA00022597"/>
    </source>
</evidence>
<dbReference type="PRINTS" id="PR00171">
    <property type="entry name" value="SUGRTRNSPORT"/>
</dbReference>
<dbReference type="SUPFAM" id="SSF103473">
    <property type="entry name" value="MFS general substrate transporter"/>
    <property type="match status" value="1"/>
</dbReference>
<name>A0ABD2N832_9CUCU</name>
<dbReference type="PANTHER" id="PTHR48021">
    <property type="match status" value="1"/>
</dbReference>
<dbReference type="InterPro" id="IPR003663">
    <property type="entry name" value="Sugar/inositol_transpt"/>
</dbReference>